<feature type="non-terminal residue" evidence="3">
    <location>
        <position position="1"/>
    </location>
</feature>
<protein>
    <submittedName>
        <fullName evidence="3">Uncharacterized protein</fullName>
    </submittedName>
</protein>
<keyword evidence="2" id="KW-0812">Transmembrane</keyword>
<keyword evidence="2" id="KW-0472">Membrane</keyword>
<feature type="transmembrane region" description="Helical" evidence="2">
    <location>
        <begin position="20"/>
        <end position="40"/>
    </location>
</feature>
<evidence type="ECO:0000313" key="3">
    <source>
        <dbReference type="EMBL" id="CRZ05805.1"/>
    </source>
</evidence>
<feature type="region of interest" description="Disordered" evidence="1">
    <location>
        <begin position="140"/>
        <end position="160"/>
    </location>
</feature>
<organism evidence="3">
    <name type="scientific">Spongospora subterranea</name>
    <dbReference type="NCBI Taxonomy" id="70186"/>
    <lineage>
        <taxon>Eukaryota</taxon>
        <taxon>Sar</taxon>
        <taxon>Rhizaria</taxon>
        <taxon>Endomyxa</taxon>
        <taxon>Phytomyxea</taxon>
        <taxon>Plasmodiophorida</taxon>
        <taxon>Plasmodiophoridae</taxon>
        <taxon>Spongospora</taxon>
    </lineage>
</organism>
<dbReference type="EMBL" id="HACM01005363">
    <property type="protein sequence ID" value="CRZ05805.1"/>
    <property type="molecule type" value="Transcribed_RNA"/>
</dbReference>
<keyword evidence="2" id="KW-1133">Transmembrane helix</keyword>
<name>A0A0H5QV88_9EUKA</name>
<sequence>GFGTYYDQGLNTFTVAHSLFAMNYSIILITVVITLAQPILSEPSNQNEISPDIPVPITLTRRCVDRFNKVARSSASRIKNLFLQTFGKCISGLKPKNRSAVTAKNGSIEELSNQKRSVTNGDIFDEDEIILESQTDDKPFPEGCLKRPASRSDVATENGSIESVSNVENCPVNDGGLSIDITNDDVANGQWEFPVKFPSLSEDFTTGFTQLVSKEDVTFSLQQIITSLISDKFINTIYFDASSKIEKQTEWFQKQDNVFKKNMNGVRTNIVRARIEMTIGVHYIDKDHAVFTVYQVATPGGYSQGLIVRVNIDIRQKKDIYGNPSCEVMVSSKIEGWRPLLMLARHPARIGVEESYSNLPDHILKHCQDQGRTVIANQAQRPASIPRNPLEEDQDEIDLIAPRSVEILPVDSTKRCQDQDKTAIAIQFQRPASTPRNPLEELNSITPHSVGPAGKDVKSQDPQTVACAPDEMTFKESAITSVFLVLGSLLLRLWFLYYNRCLHTRWL</sequence>
<feature type="transmembrane region" description="Helical" evidence="2">
    <location>
        <begin position="478"/>
        <end position="497"/>
    </location>
</feature>
<dbReference type="AlphaFoldDB" id="A0A0H5QV88"/>
<proteinExistence type="predicted"/>
<accession>A0A0H5QV88</accession>
<evidence type="ECO:0000256" key="1">
    <source>
        <dbReference type="SAM" id="MobiDB-lite"/>
    </source>
</evidence>
<evidence type="ECO:0000256" key="2">
    <source>
        <dbReference type="SAM" id="Phobius"/>
    </source>
</evidence>
<reference evidence="3" key="1">
    <citation type="submission" date="2015-04" db="EMBL/GenBank/DDBJ databases">
        <title>The genome sequence of the plant pathogenic Rhizarian Plasmodiophora brassicae reveals insights in its biotrophic life cycle and the origin of chitin synthesis.</title>
        <authorList>
            <person name="Schwelm A."/>
            <person name="Fogelqvist J."/>
            <person name="Knaust A."/>
            <person name="Julke S."/>
            <person name="Lilja T."/>
            <person name="Dhandapani V."/>
            <person name="Bonilla-Rosso G."/>
            <person name="Karlsson M."/>
            <person name="Shevchenko A."/>
            <person name="Choi S.R."/>
            <person name="Kim H.G."/>
            <person name="Park J.Y."/>
            <person name="Lim Y.P."/>
            <person name="Ludwig-Muller J."/>
            <person name="Dixelius C."/>
        </authorList>
    </citation>
    <scope>NUCLEOTIDE SEQUENCE</scope>
    <source>
        <tissue evidence="3">Potato root galls</tissue>
    </source>
</reference>